<feature type="domain" description="Phosphotyrosine protein phosphatase I" evidence="2">
    <location>
        <begin position="7"/>
        <end position="142"/>
    </location>
</feature>
<dbReference type="Gene3D" id="3.40.50.2300">
    <property type="match status" value="1"/>
</dbReference>
<dbReference type="AlphaFoldDB" id="A0A7S8HBT4"/>
<accession>A0A7S8HBT4</accession>
<protein>
    <submittedName>
        <fullName evidence="3">Arsenate reductase ArsC</fullName>
    </submittedName>
</protein>
<dbReference type="GO" id="GO:0046685">
    <property type="term" value="P:response to arsenic-containing substance"/>
    <property type="evidence" value="ECO:0007669"/>
    <property type="project" value="UniProtKB-KW"/>
</dbReference>
<evidence type="ECO:0000313" key="4">
    <source>
        <dbReference type="Proteomes" id="UP000593594"/>
    </source>
</evidence>
<dbReference type="Proteomes" id="UP000593594">
    <property type="component" value="Chromosome"/>
</dbReference>
<sequence length="148" mass="16137">MASDLPAAVLFACGHNAVRSPMAGGLMRHFFGHKVFVASCGVHTGELDPFAVAVMDELGIDISGHSPTSFEDLEDTLFDLIVSLTPEAHHAALELTRTQAVAVEYWPTLDPTLIAGNREQRLQAYREVRDGLMRHIQDRFGMPAAPVV</sequence>
<gene>
    <name evidence="3" type="ORF">HW532_07355</name>
</gene>
<organism evidence="3 4">
    <name type="scientific">Kaustia mangrovi</name>
    <dbReference type="NCBI Taxonomy" id="2593653"/>
    <lineage>
        <taxon>Bacteria</taxon>
        <taxon>Pseudomonadati</taxon>
        <taxon>Pseudomonadota</taxon>
        <taxon>Alphaproteobacteria</taxon>
        <taxon>Hyphomicrobiales</taxon>
        <taxon>Parvibaculaceae</taxon>
        <taxon>Kaustia</taxon>
    </lineage>
</organism>
<keyword evidence="4" id="KW-1185">Reference proteome</keyword>
<dbReference type="InterPro" id="IPR036196">
    <property type="entry name" value="Ptyr_pPase_sf"/>
</dbReference>
<name>A0A7S8HBT4_9HYPH</name>
<reference evidence="3 4" key="1">
    <citation type="submission" date="2020-06" db="EMBL/GenBank/DDBJ databases">
        <title>Genome sequence of 2 isolates from Red Sea Mangroves.</title>
        <authorList>
            <person name="Sefrji F."/>
            <person name="Michoud G."/>
            <person name="Merlino G."/>
            <person name="Daffonchio D."/>
        </authorList>
    </citation>
    <scope>NUCLEOTIDE SEQUENCE [LARGE SCALE GENOMIC DNA]</scope>
    <source>
        <strain evidence="3 4">R1DC25</strain>
    </source>
</reference>
<proteinExistence type="predicted"/>
<dbReference type="RefSeq" id="WP_213163772.1">
    <property type="nucleotide sequence ID" value="NZ_CP058214.1"/>
</dbReference>
<keyword evidence="1" id="KW-0059">Arsenical resistance</keyword>
<evidence type="ECO:0000256" key="1">
    <source>
        <dbReference type="ARBA" id="ARBA00022849"/>
    </source>
</evidence>
<dbReference type="SMART" id="SM00226">
    <property type="entry name" value="LMWPc"/>
    <property type="match status" value="1"/>
</dbReference>
<evidence type="ECO:0000313" key="3">
    <source>
        <dbReference type="EMBL" id="QPC42538.1"/>
    </source>
</evidence>
<dbReference type="Pfam" id="PF01451">
    <property type="entry name" value="LMWPc"/>
    <property type="match status" value="1"/>
</dbReference>
<dbReference type="KEGG" id="kmn:HW532_07355"/>
<dbReference type="SUPFAM" id="SSF52788">
    <property type="entry name" value="Phosphotyrosine protein phosphatases I"/>
    <property type="match status" value="1"/>
</dbReference>
<dbReference type="PANTHER" id="PTHR43428:SF1">
    <property type="entry name" value="ARSENATE REDUCTASE"/>
    <property type="match status" value="1"/>
</dbReference>
<evidence type="ECO:0000259" key="2">
    <source>
        <dbReference type="SMART" id="SM00226"/>
    </source>
</evidence>
<dbReference type="EMBL" id="CP058214">
    <property type="protein sequence ID" value="QPC42538.1"/>
    <property type="molecule type" value="Genomic_DNA"/>
</dbReference>
<dbReference type="CDD" id="cd16345">
    <property type="entry name" value="LMWP_ArsC"/>
    <property type="match status" value="1"/>
</dbReference>
<dbReference type="InterPro" id="IPR023485">
    <property type="entry name" value="Ptyr_pPase"/>
</dbReference>
<dbReference type="PANTHER" id="PTHR43428">
    <property type="entry name" value="ARSENATE REDUCTASE"/>
    <property type="match status" value="1"/>
</dbReference>